<sequence length="122" mass="13062">RRAAWHADRIARAATPAERLAAAAAYLVSEAAHASSARAARTTTAEVAAHARRVMEQAAMSPASRALHESKLRAPGTEAARLSTALMVLRSALGRLPEAERDRMRGHYADELAREAAQLGVR</sequence>
<reference evidence="1 2" key="1">
    <citation type="submission" date="2018-08" db="EMBL/GenBank/DDBJ databases">
        <title>Actinomadura jelena sp. nov., a novel Actinomycete isolated from soil in Chad.</title>
        <authorList>
            <person name="Shi L."/>
        </authorList>
    </citation>
    <scope>NUCLEOTIDE SEQUENCE [LARGE SCALE GENOMIC DNA]</scope>
    <source>
        <strain evidence="1 2">NEAU-G17</strain>
    </source>
</reference>
<dbReference type="AlphaFoldDB" id="A0A372JGI3"/>
<proteinExistence type="predicted"/>
<evidence type="ECO:0000313" key="1">
    <source>
        <dbReference type="EMBL" id="RFU39111.1"/>
    </source>
</evidence>
<dbReference type="EMBL" id="QURH01000559">
    <property type="protein sequence ID" value="RFU39111.1"/>
    <property type="molecule type" value="Genomic_DNA"/>
</dbReference>
<dbReference type="OrthoDB" id="5185828at2"/>
<name>A0A372JGI3_9ACTN</name>
<evidence type="ECO:0000313" key="2">
    <source>
        <dbReference type="Proteomes" id="UP000261811"/>
    </source>
</evidence>
<keyword evidence="2" id="KW-1185">Reference proteome</keyword>
<gene>
    <name evidence="1" type="ORF">DZF91_24145</name>
</gene>
<protein>
    <submittedName>
        <fullName evidence="1">Uncharacterized protein</fullName>
    </submittedName>
</protein>
<feature type="non-terminal residue" evidence="1">
    <location>
        <position position="1"/>
    </location>
</feature>
<accession>A0A372JGI3</accession>
<organism evidence="1 2">
    <name type="scientific">Actinomadura logoneensis</name>
    <dbReference type="NCBI Taxonomy" id="2293572"/>
    <lineage>
        <taxon>Bacteria</taxon>
        <taxon>Bacillati</taxon>
        <taxon>Actinomycetota</taxon>
        <taxon>Actinomycetes</taxon>
        <taxon>Streptosporangiales</taxon>
        <taxon>Thermomonosporaceae</taxon>
        <taxon>Actinomadura</taxon>
    </lineage>
</organism>
<dbReference type="Proteomes" id="UP000261811">
    <property type="component" value="Unassembled WGS sequence"/>
</dbReference>
<comment type="caution">
    <text evidence="1">The sequence shown here is derived from an EMBL/GenBank/DDBJ whole genome shotgun (WGS) entry which is preliminary data.</text>
</comment>
<dbReference type="RefSeq" id="WP_158588035.1">
    <property type="nucleotide sequence ID" value="NZ_QURH01000559.1"/>
</dbReference>